<dbReference type="eggNOG" id="ENOG502SFQA">
    <property type="taxonomic scope" value="Eukaryota"/>
</dbReference>
<dbReference type="VEuPathDB" id="FungiDB:MAPG_11620"/>
<feature type="compositionally biased region" description="Low complexity" evidence="1">
    <location>
        <begin position="565"/>
        <end position="576"/>
    </location>
</feature>
<feature type="compositionally biased region" description="Polar residues" evidence="1">
    <location>
        <begin position="513"/>
        <end position="533"/>
    </location>
</feature>
<feature type="compositionally biased region" description="Low complexity" evidence="1">
    <location>
        <begin position="199"/>
        <end position="214"/>
    </location>
</feature>
<evidence type="ECO:0000313" key="3">
    <source>
        <dbReference type="EnsemblFungi" id="MAPG_11620T0"/>
    </source>
</evidence>
<dbReference type="EnsemblFungi" id="MAPG_11620T0">
    <property type="protein sequence ID" value="MAPG_11620T0"/>
    <property type="gene ID" value="MAPG_11620"/>
</dbReference>
<reference evidence="4" key="2">
    <citation type="submission" date="2010-05" db="EMBL/GenBank/DDBJ databases">
        <title>The genome sequence of Magnaporthe poae strain ATCC 64411.</title>
        <authorList>
            <person name="Ma L.-J."/>
            <person name="Dead R."/>
            <person name="Young S."/>
            <person name="Zeng Q."/>
            <person name="Koehrsen M."/>
            <person name="Alvarado L."/>
            <person name="Berlin A."/>
            <person name="Chapman S.B."/>
            <person name="Chen Z."/>
            <person name="Freedman E."/>
            <person name="Gellesch M."/>
            <person name="Goldberg J."/>
            <person name="Griggs A."/>
            <person name="Gujja S."/>
            <person name="Heilman E.R."/>
            <person name="Heiman D."/>
            <person name="Hepburn T."/>
            <person name="Howarth C."/>
            <person name="Jen D."/>
            <person name="Larson L."/>
            <person name="Mehta T."/>
            <person name="Neiman D."/>
            <person name="Pearson M."/>
            <person name="Roberts A."/>
            <person name="Saif S."/>
            <person name="Shea T."/>
            <person name="Shenoy N."/>
            <person name="Sisk P."/>
            <person name="Stolte C."/>
            <person name="Sykes S."/>
            <person name="Walk T."/>
            <person name="White J."/>
            <person name="Yandava C."/>
            <person name="Haas B."/>
            <person name="Nusbaum C."/>
            <person name="Birren B."/>
        </authorList>
    </citation>
    <scope>NUCLEOTIDE SEQUENCE [LARGE SCALE GENOMIC DNA]</scope>
    <source>
        <strain evidence="4">ATCC 64411 / 73-15</strain>
    </source>
</reference>
<dbReference type="EMBL" id="GL876985">
    <property type="protein sequence ID" value="KLU92717.1"/>
    <property type="molecule type" value="Genomic_DNA"/>
</dbReference>
<feature type="region of interest" description="Disordered" evidence="1">
    <location>
        <begin position="35"/>
        <end position="54"/>
    </location>
</feature>
<proteinExistence type="predicted"/>
<dbReference type="EMBL" id="ADBL01002886">
    <property type="status" value="NOT_ANNOTATED_CDS"/>
    <property type="molecule type" value="Genomic_DNA"/>
</dbReference>
<feature type="compositionally biased region" description="Acidic residues" evidence="1">
    <location>
        <begin position="403"/>
        <end position="420"/>
    </location>
</feature>
<protein>
    <submittedName>
        <fullName evidence="2 3">Uncharacterized protein</fullName>
    </submittedName>
</protein>
<feature type="compositionally biased region" description="Polar residues" evidence="1">
    <location>
        <begin position="383"/>
        <end position="394"/>
    </location>
</feature>
<reference evidence="2" key="3">
    <citation type="submission" date="2011-03" db="EMBL/GenBank/DDBJ databases">
        <title>Annotation of Magnaporthe poae ATCC 64411.</title>
        <authorList>
            <person name="Ma L.-J."/>
            <person name="Dead R."/>
            <person name="Young S.K."/>
            <person name="Zeng Q."/>
            <person name="Gargeya S."/>
            <person name="Fitzgerald M."/>
            <person name="Haas B."/>
            <person name="Abouelleil A."/>
            <person name="Alvarado L."/>
            <person name="Arachchi H.M."/>
            <person name="Berlin A."/>
            <person name="Brown A."/>
            <person name="Chapman S.B."/>
            <person name="Chen Z."/>
            <person name="Dunbar C."/>
            <person name="Freedman E."/>
            <person name="Gearin G."/>
            <person name="Gellesch M."/>
            <person name="Goldberg J."/>
            <person name="Griggs A."/>
            <person name="Gujja S."/>
            <person name="Heiman D."/>
            <person name="Howarth C."/>
            <person name="Larson L."/>
            <person name="Lui A."/>
            <person name="MacDonald P.J.P."/>
            <person name="Mehta T."/>
            <person name="Montmayeur A."/>
            <person name="Murphy C."/>
            <person name="Neiman D."/>
            <person name="Pearson M."/>
            <person name="Priest M."/>
            <person name="Roberts A."/>
            <person name="Saif S."/>
            <person name="Shea T."/>
            <person name="Shenoy N."/>
            <person name="Sisk P."/>
            <person name="Stolte C."/>
            <person name="Sykes S."/>
            <person name="Yandava C."/>
            <person name="Wortman J."/>
            <person name="Nusbaum C."/>
            <person name="Birren B."/>
        </authorList>
    </citation>
    <scope>NUCLEOTIDE SEQUENCE</scope>
    <source>
        <strain evidence="2">ATCC 64411</strain>
    </source>
</reference>
<feature type="compositionally biased region" description="Low complexity" evidence="1">
    <location>
        <begin position="491"/>
        <end position="508"/>
    </location>
</feature>
<dbReference type="OrthoDB" id="5379885at2759"/>
<name>A0A0C4EFR3_MAGP6</name>
<dbReference type="STRING" id="644358.A0A0C4EFR3"/>
<feature type="compositionally biased region" description="Polar residues" evidence="1">
    <location>
        <begin position="216"/>
        <end position="225"/>
    </location>
</feature>
<feature type="compositionally biased region" description="Polar residues" evidence="1">
    <location>
        <begin position="542"/>
        <end position="557"/>
    </location>
</feature>
<feature type="compositionally biased region" description="Low complexity" evidence="1">
    <location>
        <begin position="652"/>
        <end position="679"/>
    </location>
</feature>
<accession>A0A0C4EFR3</accession>
<dbReference type="OMA" id="WFRTPPD"/>
<dbReference type="AlphaFoldDB" id="A0A0C4EFR3"/>
<evidence type="ECO:0000256" key="1">
    <source>
        <dbReference type="SAM" id="MobiDB-lite"/>
    </source>
</evidence>
<reference evidence="3" key="5">
    <citation type="submission" date="2015-06" db="UniProtKB">
        <authorList>
            <consortium name="EnsemblFungi"/>
        </authorList>
    </citation>
    <scope>IDENTIFICATION</scope>
    <source>
        <strain evidence="3">ATCC 64411</strain>
    </source>
</reference>
<evidence type="ECO:0000313" key="2">
    <source>
        <dbReference type="EMBL" id="KLU92717.1"/>
    </source>
</evidence>
<organism evidence="3 4">
    <name type="scientific">Magnaporthiopsis poae (strain ATCC 64411 / 73-15)</name>
    <name type="common">Kentucky bluegrass fungus</name>
    <name type="synonym">Magnaporthe poae</name>
    <dbReference type="NCBI Taxonomy" id="644358"/>
    <lineage>
        <taxon>Eukaryota</taxon>
        <taxon>Fungi</taxon>
        <taxon>Dikarya</taxon>
        <taxon>Ascomycota</taxon>
        <taxon>Pezizomycotina</taxon>
        <taxon>Sordariomycetes</taxon>
        <taxon>Sordariomycetidae</taxon>
        <taxon>Magnaporthales</taxon>
        <taxon>Magnaporthaceae</taxon>
        <taxon>Magnaporthiopsis</taxon>
    </lineage>
</organism>
<feature type="region of interest" description="Disordered" evidence="1">
    <location>
        <begin position="295"/>
        <end position="334"/>
    </location>
</feature>
<gene>
    <name evidence="2" type="ORF">MAPG_11620</name>
</gene>
<feature type="region of interest" description="Disordered" evidence="1">
    <location>
        <begin position="485"/>
        <end position="631"/>
    </location>
</feature>
<sequence>MEGILAVPPDRGTIIGRALWKTRFVVIGPQKREQFGASSNGRIPTPRDSPGNPASTYLSIYKSRSELEPIHQYHIGSIMDCQVQMVAHRKQGPVLQTLVVTFAPDPATDKLRKRRSSRTPGLTSNKDTPANTLWFRTGGEDGLSLHDWARAIQLHMQQPLPQPQYARGSIPMSPVTPASPTFTNPFSSSRSRDQPDFYTRPPSSNLPSSSSRSTLQHKGSSQTQSSRDRPMTFSGSPSLRSKRSDISSHASVMTHMQQTTYATHYGSMHTADLPSPASTIGDYQGDFIEGWTTAQGRSSTLSSPIRGRDSVGSAVSPPSTAPNATIESSSPPMPRETILDRAFSMRCIPGSETETPGEEKLTSLARFEALMKDMDRKRVQRESGASQATAQTPTDLGLRSVWDSDEDSDSDNDVNEYDDPEPNHRLAASGYGHRHGSLNSPRHFGRSHSYSQSQSGFAHEENIAEEEVSMPAGAQRALEFIATGRSSPALSTMAMRSAASPRSPRSPTGEFPQYSSPTSNLLPPMNNSGSTHLRPNLGPSKESWSAQQSAYNRQLQVAGQGDVISSSPGQQSAAGSHVASKITVPPPRMRTAPPAAFGKPPPEQHEPVASQASLGSRRPAMVEKRLSGQSLKRLSITELTKRLSASSLLMVQTSASSSSDCDSQKQQQPQQQTQSTSPRGRGGRGGTVPPPPTGSGDRDRCGWRGNLGVDGGFL</sequence>
<reference evidence="2" key="1">
    <citation type="submission" date="2010-05" db="EMBL/GenBank/DDBJ databases">
        <title>The Genome Sequence of Magnaporthe poae strain ATCC 64411.</title>
        <authorList>
            <consortium name="The Broad Institute Genome Sequencing Platform"/>
            <consortium name="Broad Institute Genome Sequencing Center for Infectious Disease"/>
            <person name="Ma L.-J."/>
            <person name="Dead R."/>
            <person name="Young S."/>
            <person name="Zeng Q."/>
            <person name="Koehrsen M."/>
            <person name="Alvarado L."/>
            <person name="Berlin A."/>
            <person name="Chapman S.B."/>
            <person name="Chen Z."/>
            <person name="Freedman E."/>
            <person name="Gellesch M."/>
            <person name="Goldberg J."/>
            <person name="Griggs A."/>
            <person name="Gujja S."/>
            <person name="Heilman E.R."/>
            <person name="Heiman D."/>
            <person name="Hepburn T."/>
            <person name="Howarth C."/>
            <person name="Jen D."/>
            <person name="Larson L."/>
            <person name="Mehta T."/>
            <person name="Neiman D."/>
            <person name="Pearson M."/>
            <person name="Roberts A."/>
            <person name="Saif S."/>
            <person name="Shea T."/>
            <person name="Shenoy N."/>
            <person name="Sisk P."/>
            <person name="Stolte C."/>
            <person name="Sykes S."/>
            <person name="Walk T."/>
            <person name="White J."/>
            <person name="Yandava C."/>
            <person name="Haas B."/>
            <person name="Nusbaum C."/>
            <person name="Birren B."/>
        </authorList>
    </citation>
    <scope>NUCLEOTIDE SEQUENCE</scope>
    <source>
        <strain evidence="2">ATCC 64411</strain>
    </source>
</reference>
<keyword evidence="4" id="KW-1185">Reference proteome</keyword>
<dbReference type="Proteomes" id="UP000011715">
    <property type="component" value="Unassembled WGS sequence"/>
</dbReference>
<evidence type="ECO:0000313" key="4">
    <source>
        <dbReference type="Proteomes" id="UP000011715"/>
    </source>
</evidence>
<feature type="compositionally biased region" description="Polar residues" evidence="1">
    <location>
        <begin position="316"/>
        <end position="330"/>
    </location>
</feature>
<feature type="compositionally biased region" description="Polar residues" evidence="1">
    <location>
        <begin position="118"/>
        <end position="131"/>
    </location>
</feature>
<reference evidence="3" key="4">
    <citation type="journal article" date="2015" name="G3 (Bethesda)">
        <title>Genome sequences of three phytopathogenic species of the Magnaporthaceae family of fungi.</title>
        <authorList>
            <person name="Okagaki L.H."/>
            <person name="Nunes C.C."/>
            <person name="Sailsbery J."/>
            <person name="Clay B."/>
            <person name="Brown D."/>
            <person name="John T."/>
            <person name="Oh Y."/>
            <person name="Young N."/>
            <person name="Fitzgerald M."/>
            <person name="Haas B.J."/>
            <person name="Zeng Q."/>
            <person name="Young S."/>
            <person name="Adiconis X."/>
            <person name="Fan L."/>
            <person name="Levin J.Z."/>
            <person name="Mitchell T.K."/>
            <person name="Okubara P.A."/>
            <person name="Farman M.L."/>
            <person name="Kohn L.M."/>
            <person name="Birren B."/>
            <person name="Ma L.-J."/>
            <person name="Dean R.A."/>
        </authorList>
    </citation>
    <scope>NUCLEOTIDE SEQUENCE</scope>
    <source>
        <strain evidence="3">ATCC 64411 / 73-15</strain>
    </source>
</reference>
<feature type="compositionally biased region" description="Polar residues" evidence="1">
    <location>
        <begin position="176"/>
        <end position="189"/>
    </location>
</feature>
<feature type="region of interest" description="Disordered" evidence="1">
    <location>
        <begin position="162"/>
        <end position="247"/>
    </location>
</feature>
<feature type="region of interest" description="Disordered" evidence="1">
    <location>
        <begin position="109"/>
        <end position="133"/>
    </location>
</feature>
<feature type="region of interest" description="Disordered" evidence="1">
    <location>
        <begin position="651"/>
        <end position="714"/>
    </location>
</feature>
<feature type="region of interest" description="Disordered" evidence="1">
    <location>
        <begin position="375"/>
        <end position="470"/>
    </location>
</feature>